<feature type="transmembrane region" description="Helical" evidence="1">
    <location>
        <begin position="108"/>
        <end position="129"/>
    </location>
</feature>
<dbReference type="AlphaFoldDB" id="A0AAD4R551"/>
<reference evidence="2" key="1">
    <citation type="submission" date="2022-01" db="EMBL/GenBank/DDBJ databases">
        <title>Genome Sequence Resource for Two Populations of Ditylenchus destructor, the Migratory Endoparasitic Phytonematode.</title>
        <authorList>
            <person name="Zhang H."/>
            <person name="Lin R."/>
            <person name="Xie B."/>
        </authorList>
    </citation>
    <scope>NUCLEOTIDE SEQUENCE</scope>
    <source>
        <strain evidence="2">BazhouSP</strain>
    </source>
</reference>
<evidence type="ECO:0000256" key="1">
    <source>
        <dbReference type="SAM" id="Phobius"/>
    </source>
</evidence>
<sequence length="164" mass="18422">MAPEGICRDLAFLTTSRVSTCEVFPCLIVKNRSFPQFIYKVVISVINLVSCTLFFYMLKHSGKAKIIKNRVVKNTILFELFFDVIPSIIGLVFNMIVGETPANFLGQYTAMLLCLDAACCSIFYSKVMLRSGGWKHWKHSANKTVPSVVPQPISSGNRSHSRHQ</sequence>
<keyword evidence="1" id="KW-0472">Membrane</keyword>
<dbReference type="EMBL" id="JAKKPZ010000027">
    <property type="protein sequence ID" value="KAI1710233.1"/>
    <property type="molecule type" value="Genomic_DNA"/>
</dbReference>
<keyword evidence="1" id="KW-1133">Transmembrane helix</keyword>
<accession>A0AAD4R551</accession>
<dbReference type="Proteomes" id="UP001201812">
    <property type="component" value="Unassembled WGS sequence"/>
</dbReference>
<feature type="transmembrane region" description="Helical" evidence="1">
    <location>
        <begin position="37"/>
        <end position="56"/>
    </location>
</feature>
<comment type="caution">
    <text evidence="2">The sequence shown here is derived from an EMBL/GenBank/DDBJ whole genome shotgun (WGS) entry which is preliminary data.</text>
</comment>
<keyword evidence="3" id="KW-1185">Reference proteome</keyword>
<name>A0AAD4R551_9BILA</name>
<evidence type="ECO:0000313" key="2">
    <source>
        <dbReference type="EMBL" id="KAI1710233.1"/>
    </source>
</evidence>
<evidence type="ECO:0000313" key="3">
    <source>
        <dbReference type="Proteomes" id="UP001201812"/>
    </source>
</evidence>
<gene>
    <name evidence="2" type="ORF">DdX_10914</name>
</gene>
<proteinExistence type="predicted"/>
<protein>
    <submittedName>
        <fullName evidence="2">Uncharacterized protein</fullName>
    </submittedName>
</protein>
<keyword evidence="1" id="KW-0812">Transmembrane</keyword>
<feature type="transmembrane region" description="Helical" evidence="1">
    <location>
        <begin position="76"/>
        <end position="96"/>
    </location>
</feature>
<organism evidence="2 3">
    <name type="scientific">Ditylenchus destructor</name>
    <dbReference type="NCBI Taxonomy" id="166010"/>
    <lineage>
        <taxon>Eukaryota</taxon>
        <taxon>Metazoa</taxon>
        <taxon>Ecdysozoa</taxon>
        <taxon>Nematoda</taxon>
        <taxon>Chromadorea</taxon>
        <taxon>Rhabditida</taxon>
        <taxon>Tylenchina</taxon>
        <taxon>Tylenchomorpha</taxon>
        <taxon>Sphaerularioidea</taxon>
        <taxon>Anguinidae</taxon>
        <taxon>Anguininae</taxon>
        <taxon>Ditylenchus</taxon>
    </lineage>
</organism>